<comment type="caution">
    <text evidence="1">The sequence shown here is derived from an EMBL/GenBank/DDBJ whole genome shotgun (WGS) entry which is preliminary data.</text>
</comment>
<dbReference type="AlphaFoldDB" id="A0AA35PX50"/>
<protein>
    <submittedName>
        <fullName evidence="1">Uncharacterized protein</fullName>
    </submittedName>
</protein>
<accession>A0AA35PX50</accession>
<evidence type="ECO:0000313" key="1">
    <source>
        <dbReference type="EMBL" id="CAI6047462.1"/>
    </source>
</evidence>
<evidence type="ECO:0000313" key="2">
    <source>
        <dbReference type="Proteomes" id="UP001160390"/>
    </source>
</evidence>
<dbReference type="Proteomes" id="UP001160390">
    <property type="component" value="Unassembled WGS sequence"/>
</dbReference>
<organism evidence="1 2">
    <name type="scientific">Clonostachys chloroleuca</name>
    <dbReference type="NCBI Taxonomy" id="1926264"/>
    <lineage>
        <taxon>Eukaryota</taxon>
        <taxon>Fungi</taxon>
        <taxon>Dikarya</taxon>
        <taxon>Ascomycota</taxon>
        <taxon>Pezizomycotina</taxon>
        <taxon>Sordariomycetes</taxon>
        <taxon>Hypocreomycetidae</taxon>
        <taxon>Hypocreales</taxon>
        <taxon>Bionectriaceae</taxon>
        <taxon>Clonostachys</taxon>
    </lineage>
</organism>
<dbReference type="EMBL" id="CABFNP030000582">
    <property type="protein sequence ID" value="CAI6047462.1"/>
    <property type="molecule type" value="Genomic_DNA"/>
</dbReference>
<name>A0AA35PX50_9HYPO</name>
<proteinExistence type="predicted"/>
<gene>
    <name evidence="1" type="ORF">CCHLO57077_00013000</name>
</gene>
<sequence>MWGTGLGASSDALDVIDPDPVSNWRSVFQQWDIDGEKIKRWETRQTLRRRWGNKSADKIFASAVEAEDKFSKKQGLVESTHTAEQKMDIGTTPSEH</sequence>
<keyword evidence="2" id="KW-1185">Reference proteome</keyword>
<reference evidence="1" key="1">
    <citation type="submission" date="2023-01" db="EMBL/GenBank/DDBJ databases">
        <authorList>
            <person name="Piombo E."/>
        </authorList>
    </citation>
    <scope>NUCLEOTIDE SEQUENCE</scope>
</reference>